<comment type="catalytic activity">
    <reaction evidence="8 9">
        <text>D-sedoheptulose 7-phosphate + D-glyceraldehyde 3-phosphate = D-erythrose 4-phosphate + beta-D-fructose 6-phosphate</text>
        <dbReference type="Rhea" id="RHEA:17053"/>
        <dbReference type="ChEBI" id="CHEBI:16897"/>
        <dbReference type="ChEBI" id="CHEBI:57483"/>
        <dbReference type="ChEBI" id="CHEBI:57634"/>
        <dbReference type="ChEBI" id="CHEBI:59776"/>
        <dbReference type="EC" id="2.2.1.2"/>
    </reaction>
</comment>
<dbReference type="Proteomes" id="UP000002028">
    <property type="component" value="Chromosome"/>
</dbReference>
<keyword evidence="11" id="KW-1185">Reference proteome</keyword>
<dbReference type="GO" id="GO:0005737">
    <property type="term" value="C:cytoplasm"/>
    <property type="evidence" value="ECO:0007669"/>
    <property type="project" value="UniProtKB-SubCell"/>
</dbReference>
<dbReference type="Pfam" id="PF00923">
    <property type="entry name" value="TAL_FSA"/>
    <property type="match status" value="1"/>
</dbReference>
<dbReference type="eggNOG" id="COG0176">
    <property type="taxonomic scope" value="Bacteria"/>
</dbReference>
<dbReference type="InterPro" id="IPR013785">
    <property type="entry name" value="Aldolase_TIM"/>
</dbReference>
<accession>D2QDI2</accession>
<sequence length="219" mass="23711">MKFFIDTANLAEIQEAVELGILDGVTTNPSLMAKEGITGQDRVLKHYVDICKLVDGPISAEVIATDFAGMVREGEALADLHPNIIVKIPMIEDGIKAIKYFSQKEIQTNCTLVFSAGQALLAAKAGATYVSPFVGRLDDISTDGLALIEQIRTIYRNYYSFDTQILAASVRHPMHIVKCAEIGADVITGPLSAIKALLQHPLTDSGLAKFLSDYQKATV</sequence>
<evidence type="ECO:0000256" key="7">
    <source>
        <dbReference type="ARBA" id="ARBA00023270"/>
    </source>
</evidence>
<evidence type="ECO:0000256" key="8">
    <source>
        <dbReference type="ARBA" id="ARBA00048810"/>
    </source>
</evidence>
<dbReference type="EMBL" id="CP001769">
    <property type="protein sequence ID" value="ADB36412.1"/>
    <property type="molecule type" value="Genomic_DNA"/>
</dbReference>
<comment type="subcellular location">
    <subcellularLocation>
        <location evidence="1 9">Cytoplasm</location>
    </subcellularLocation>
</comment>
<protein>
    <recommendedName>
        <fullName evidence="9">Probable transaldolase</fullName>
        <ecNumber evidence="9">2.2.1.2</ecNumber>
    </recommendedName>
</protein>
<dbReference type="SUPFAM" id="SSF51569">
    <property type="entry name" value="Aldolase"/>
    <property type="match status" value="1"/>
</dbReference>
<dbReference type="PANTHER" id="PTHR10683:SF40">
    <property type="entry name" value="FRUCTOSE-6-PHOSPHATE ALDOLASE 1-RELATED"/>
    <property type="match status" value="1"/>
</dbReference>
<dbReference type="CDD" id="cd00956">
    <property type="entry name" value="Transaldolase_FSA"/>
    <property type="match status" value="1"/>
</dbReference>
<dbReference type="HOGENOM" id="CLU_079764_0_0_10"/>
<evidence type="ECO:0000256" key="4">
    <source>
        <dbReference type="ARBA" id="ARBA00022490"/>
    </source>
</evidence>
<dbReference type="GO" id="GO:0042182">
    <property type="term" value="P:ketone catabolic process"/>
    <property type="evidence" value="ECO:0007669"/>
    <property type="project" value="UniProtKB-ARBA"/>
</dbReference>
<dbReference type="PROSITE" id="PS01054">
    <property type="entry name" value="TRANSALDOLASE_1"/>
    <property type="match status" value="1"/>
</dbReference>
<evidence type="ECO:0000256" key="9">
    <source>
        <dbReference type="HAMAP-Rule" id="MF_00494"/>
    </source>
</evidence>
<keyword evidence="6 9" id="KW-0570">Pentose shunt</keyword>
<dbReference type="GO" id="GO:0005975">
    <property type="term" value="P:carbohydrate metabolic process"/>
    <property type="evidence" value="ECO:0007669"/>
    <property type="project" value="InterPro"/>
</dbReference>
<dbReference type="HAMAP" id="MF_00494">
    <property type="entry name" value="Transaldolase_3b"/>
    <property type="match status" value="1"/>
</dbReference>
<evidence type="ECO:0000256" key="2">
    <source>
        <dbReference type="ARBA" id="ARBA00004857"/>
    </source>
</evidence>
<dbReference type="PANTHER" id="PTHR10683">
    <property type="entry name" value="TRANSALDOLASE"/>
    <property type="match status" value="1"/>
</dbReference>
<dbReference type="GO" id="GO:0016832">
    <property type="term" value="F:aldehyde-lyase activity"/>
    <property type="evidence" value="ECO:0007669"/>
    <property type="project" value="InterPro"/>
</dbReference>
<evidence type="ECO:0000256" key="6">
    <source>
        <dbReference type="ARBA" id="ARBA00023126"/>
    </source>
</evidence>
<proteinExistence type="inferred from homology"/>
<evidence type="ECO:0000313" key="10">
    <source>
        <dbReference type="EMBL" id="ADB36412.1"/>
    </source>
</evidence>
<dbReference type="NCBIfam" id="TIGR00875">
    <property type="entry name" value="fsa_talC_mipB"/>
    <property type="match status" value="1"/>
</dbReference>
<dbReference type="InterPro" id="IPR018225">
    <property type="entry name" value="Transaldolase_AS"/>
</dbReference>
<evidence type="ECO:0000256" key="3">
    <source>
        <dbReference type="ARBA" id="ARBA00005740"/>
    </source>
</evidence>
<dbReference type="InterPro" id="IPR022999">
    <property type="entry name" value="Transaldolase_3B"/>
</dbReference>
<evidence type="ECO:0000256" key="1">
    <source>
        <dbReference type="ARBA" id="ARBA00004496"/>
    </source>
</evidence>
<keyword evidence="5 9" id="KW-0808">Transferase</keyword>
<feature type="active site" description="Schiff-base intermediate with substrate" evidence="9">
    <location>
        <position position="87"/>
    </location>
</feature>
<dbReference type="AlphaFoldDB" id="D2QDI2"/>
<dbReference type="GO" id="GO:0004801">
    <property type="term" value="F:transaldolase activity"/>
    <property type="evidence" value="ECO:0007669"/>
    <property type="project" value="UniProtKB-UniRule"/>
</dbReference>
<comment type="function">
    <text evidence="9">Transaldolase is important for the balance of metabolites in the pentose-phosphate pathway.</text>
</comment>
<dbReference type="EC" id="2.2.1.2" evidence="9"/>
<dbReference type="InterPro" id="IPR033919">
    <property type="entry name" value="TSA/FSA_arc/bac"/>
</dbReference>
<comment type="similarity">
    <text evidence="3 9">Belongs to the transaldolase family. Type 3B subfamily.</text>
</comment>
<dbReference type="RefSeq" id="WP_012924964.1">
    <property type="nucleotide sequence ID" value="NC_013730.1"/>
</dbReference>
<dbReference type="UniPathway" id="UPA00115">
    <property type="reaction ID" value="UER00414"/>
</dbReference>
<dbReference type="InterPro" id="IPR004731">
    <property type="entry name" value="Transaldolase_3B/F6P_aldolase"/>
</dbReference>
<evidence type="ECO:0000256" key="5">
    <source>
        <dbReference type="ARBA" id="ARBA00022679"/>
    </source>
</evidence>
<dbReference type="STRING" id="504472.Slin_0348"/>
<dbReference type="Gene3D" id="3.20.20.70">
    <property type="entry name" value="Aldolase class I"/>
    <property type="match status" value="1"/>
</dbReference>
<keyword evidence="4 9" id="KW-0963">Cytoplasm</keyword>
<organism evidence="10 11">
    <name type="scientific">Spirosoma linguale (strain ATCC 33905 / DSM 74 / LMG 10896 / Claus 1)</name>
    <dbReference type="NCBI Taxonomy" id="504472"/>
    <lineage>
        <taxon>Bacteria</taxon>
        <taxon>Pseudomonadati</taxon>
        <taxon>Bacteroidota</taxon>
        <taxon>Cytophagia</taxon>
        <taxon>Cytophagales</taxon>
        <taxon>Cytophagaceae</taxon>
        <taxon>Spirosoma</taxon>
    </lineage>
</organism>
<gene>
    <name evidence="9" type="primary">tal</name>
    <name evidence="10" type="ordered locus">Slin_0348</name>
</gene>
<dbReference type="FunFam" id="3.20.20.70:FF:000018">
    <property type="entry name" value="Probable transaldolase"/>
    <property type="match status" value="1"/>
</dbReference>
<reference evidence="10 11" key="1">
    <citation type="journal article" date="2010" name="Stand. Genomic Sci.">
        <title>Complete genome sequence of Spirosoma linguale type strain (1).</title>
        <authorList>
            <person name="Lail K."/>
            <person name="Sikorski J."/>
            <person name="Saunders E."/>
            <person name="Lapidus A."/>
            <person name="Glavina Del Rio T."/>
            <person name="Copeland A."/>
            <person name="Tice H."/>
            <person name="Cheng J.-F."/>
            <person name="Lucas S."/>
            <person name="Nolan M."/>
            <person name="Bruce D."/>
            <person name="Goodwin L."/>
            <person name="Pitluck S."/>
            <person name="Ivanova N."/>
            <person name="Mavromatis K."/>
            <person name="Ovchinnikova G."/>
            <person name="Pati A."/>
            <person name="Chen A."/>
            <person name="Palaniappan K."/>
            <person name="Land M."/>
            <person name="Hauser L."/>
            <person name="Chang Y.-J."/>
            <person name="Jeffries C.D."/>
            <person name="Chain P."/>
            <person name="Brettin T."/>
            <person name="Detter J.C."/>
            <person name="Schuetze A."/>
            <person name="Rohde M."/>
            <person name="Tindall B.J."/>
            <person name="Goeker M."/>
            <person name="Bristow J."/>
            <person name="Eisen J.A."/>
            <person name="Markowitz V."/>
            <person name="Hugenholtz P."/>
            <person name="Kyrpides N.C."/>
            <person name="Klenk H.-P."/>
            <person name="Chen F."/>
        </authorList>
    </citation>
    <scope>NUCLEOTIDE SEQUENCE [LARGE SCALE GENOMIC DNA]</scope>
    <source>
        <strain evidence="11">ATCC 33905 / DSM 74 / LMG 10896 / Claus 1</strain>
    </source>
</reference>
<dbReference type="InterPro" id="IPR001585">
    <property type="entry name" value="TAL/FSA"/>
</dbReference>
<evidence type="ECO:0000313" key="11">
    <source>
        <dbReference type="Proteomes" id="UP000002028"/>
    </source>
</evidence>
<keyword evidence="7 9" id="KW-0704">Schiff base</keyword>
<comment type="pathway">
    <text evidence="2 9">Carbohydrate degradation; pentose phosphate pathway; D-glyceraldehyde 3-phosphate and beta-D-fructose 6-phosphate from D-ribose 5-phosphate and D-xylulose 5-phosphate (non-oxidative stage): step 2/3.</text>
</comment>
<name>D2QDI2_SPILD</name>
<dbReference type="GO" id="GO:0006098">
    <property type="term" value="P:pentose-phosphate shunt"/>
    <property type="evidence" value="ECO:0007669"/>
    <property type="project" value="UniProtKB-UniRule"/>
</dbReference>
<dbReference type="KEGG" id="sli:Slin_0348"/>